<accession>A0A0H2UQ26</accession>
<name>A0A0H2UQ26_STRPN</name>
<dbReference type="KEGG" id="spn:SP_1172"/>
<proteinExistence type="predicted"/>
<evidence type="ECO:0000313" key="2">
    <source>
        <dbReference type="Proteomes" id="UP000000585"/>
    </source>
</evidence>
<gene>
    <name evidence="1" type="ordered locus">SP_1172</name>
</gene>
<sequence length="39" mass="4478">MLYAVPFYFNRSETIVFLNCESIKTDCDGAILALETFKN</sequence>
<dbReference type="Proteomes" id="UP000000585">
    <property type="component" value="Chromosome"/>
</dbReference>
<keyword evidence="2" id="KW-1185">Reference proteome</keyword>
<reference evidence="1 2" key="1">
    <citation type="journal article" date="2001" name="Science">
        <title>Complete genome sequence of a virulent isolate of Streptococcus pneumoniae.</title>
        <authorList>
            <person name="Tettelin H."/>
            <person name="Nelson K.E."/>
            <person name="Paulsen I.T."/>
            <person name="Eisen J.A."/>
            <person name="Read T.D."/>
            <person name="Peterson S."/>
            <person name="Heidelberg J."/>
            <person name="DeBoy R.T."/>
            <person name="Haft D.H."/>
            <person name="Dodson R.J."/>
            <person name="Durkin A.S."/>
            <person name="Gwinn M."/>
            <person name="Kolonay J.F."/>
            <person name="Nelson W.C."/>
            <person name="Peterson J.D."/>
            <person name="Umayam L.A."/>
            <person name="White O."/>
            <person name="Salzberg S.L."/>
            <person name="Lewis M.R."/>
            <person name="Radune D."/>
            <person name="Holtzapple E."/>
            <person name="Khouri H."/>
            <person name="Wolf A.M."/>
            <person name="Utterback T.R."/>
            <person name="Hansen C.L."/>
            <person name="McDonald L.A."/>
            <person name="Feldblyum T.V."/>
            <person name="Angiuoli S."/>
            <person name="Dickinson T."/>
            <person name="Hickey E.K."/>
            <person name="Holt I.E."/>
            <person name="Loftus B.J."/>
            <person name="Yang F."/>
            <person name="Smith H.O."/>
            <person name="Venter J.C."/>
            <person name="Dougherty B.A."/>
            <person name="Morrison D.A."/>
            <person name="Hollingshead S.K."/>
            <person name="Fraser C.M."/>
        </authorList>
    </citation>
    <scope>NUCLEOTIDE SEQUENCE [LARGE SCALE GENOMIC DNA]</scope>
    <source>
        <strain evidence="2">ATCC BAA-334 / TIGR4</strain>
    </source>
</reference>
<dbReference type="EMBL" id="AE005672">
    <property type="protein sequence ID" value="AAK75281.1"/>
    <property type="molecule type" value="Genomic_DNA"/>
</dbReference>
<dbReference type="PaxDb" id="170187-SP_1172"/>
<dbReference type="EnsemblBacteria" id="AAK75281">
    <property type="protein sequence ID" value="AAK75281"/>
    <property type="gene ID" value="SP_1172"/>
</dbReference>
<organism evidence="1 2">
    <name type="scientific">Streptococcus pneumoniae serotype 4 (strain ATCC BAA-334 / TIGR4)</name>
    <dbReference type="NCBI Taxonomy" id="170187"/>
    <lineage>
        <taxon>Bacteria</taxon>
        <taxon>Bacillati</taxon>
        <taxon>Bacillota</taxon>
        <taxon>Bacilli</taxon>
        <taxon>Lactobacillales</taxon>
        <taxon>Streptococcaceae</taxon>
        <taxon>Streptococcus</taxon>
    </lineage>
</organism>
<protein>
    <submittedName>
        <fullName evidence="1">Uncharacterized protein</fullName>
    </submittedName>
</protein>
<dbReference type="AlphaFoldDB" id="A0A0H2UQ26"/>
<evidence type="ECO:0000313" key="1">
    <source>
        <dbReference type="EMBL" id="AAK75281.1"/>
    </source>
</evidence>